<evidence type="ECO:0000256" key="10">
    <source>
        <dbReference type="ARBA" id="ARBA00023158"/>
    </source>
</evidence>
<dbReference type="AlphaFoldDB" id="A0A2I0WX76"/>
<keyword evidence="9" id="KW-0694">RNA-binding</keyword>
<evidence type="ECO:0000256" key="9">
    <source>
        <dbReference type="ARBA" id="ARBA00022884"/>
    </source>
</evidence>
<dbReference type="InterPro" id="IPR013216">
    <property type="entry name" value="Methyltransf_11"/>
</dbReference>
<evidence type="ECO:0000256" key="5">
    <source>
        <dbReference type="ARBA" id="ARBA00022679"/>
    </source>
</evidence>
<dbReference type="GO" id="GO:0090486">
    <property type="term" value="F:small RNA 2'-O-methyltransferase activity"/>
    <property type="evidence" value="ECO:0007669"/>
    <property type="project" value="UniProtKB-EC"/>
</dbReference>
<dbReference type="Pfam" id="PF08241">
    <property type="entry name" value="Methyltransf_11"/>
    <property type="match status" value="1"/>
</dbReference>
<dbReference type="SUPFAM" id="SSF53335">
    <property type="entry name" value="S-adenosyl-L-methionine-dependent methyltransferases"/>
    <property type="match status" value="1"/>
</dbReference>
<dbReference type="GO" id="GO:0005737">
    <property type="term" value="C:cytoplasm"/>
    <property type="evidence" value="ECO:0007669"/>
    <property type="project" value="TreeGrafter"/>
</dbReference>
<dbReference type="EMBL" id="KZ502363">
    <property type="protein sequence ID" value="PKU80262.1"/>
    <property type="molecule type" value="Genomic_DNA"/>
</dbReference>
<dbReference type="Pfam" id="PF21224">
    <property type="entry name" value="Hen1_LCD"/>
    <property type="match status" value="1"/>
</dbReference>
<sequence>MLEADELSPVARKRPALAPKALIHQKFGNQASYRIEEVRQPLENNCPGLALAQQTRSLYRCYLDLPELSVISDALPKKKDAEHAAAKIAIEKLGIQSKVDNLTPREAMDELVLRLGGFFTDEFLSSTHPLVGHIKFALSRVGERFGMIPMSVIATCDTKVNNFCKVINPKAESDPLLVLLLILRAAKMSASICITYGEFWIWKQGSYPTEFVESVKNLTSVSTQKSSVEAIFIPSLHDRDVETLTLNFSDSLYYLDEIAQKLHVRDPSRILVSRTVGKASSEIRLYFSAPDVPFLTSDSSMEVPMIEGNVNLDKILNERASYLSGQCIYGNAIMAHVGYTWKSSNLFFEDIWLSTYYRMILGKLPDGHYKLSREAILSAELPAVYTTRSNWKGPTPRDLLCFFCLQHRLLDPLFSIKTLDHTEISVESCEVQKESKLSRSADEVEKVNGDKSDPIRRELGRSISAFQCEVKILSKRQDPVFKCSFDDTCRKECDAIQSAALKVLSCFNKYFKQPDMPIEKFFELENGHSIAVYSKEFIQELVKCPSIYDIKRKNKSSRLHISSNQCSTQYENGISCKIDGPDSGIFPSPGSVICISYVVVLMDKDTTLKEILESKDSFEFEIGTGAVISELESCVSQLTVNQSAKFVVEVPSRDLIFSAAGQAATHLSQLSLHNCFLEYSVKLLHVTEPLEDRIEQALFSPPLSKQRVEFAVGYINQLHATSLVDFGCGSGSLLDSLLDHPTTLEKVAGVDISRKSLIRAAKILHLKLSANLSRQKSIRSTILYDGSITDFDSRLCEFDIGTCLEVIEHMEEDQACLFGDVVLSFFCPGVLIVSTPNFEYNPILQRSSMPGREDSEDKPTSIKFRNHDHKFEWTRQQFQHWANNLAVRHNYSVEFSGVGGSADIEPGFASQIAVFKRSSNLFQKQCLRTEPSELYEVIWEWSADSAPL</sequence>
<evidence type="ECO:0000256" key="2">
    <source>
        <dbReference type="ARBA" id="ARBA00009026"/>
    </source>
</evidence>
<dbReference type="InterPro" id="IPR046357">
    <property type="entry name" value="PPIase_dom_sf"/>
</dbReference>
<dbReference type="InterPro" id="IPR029063">
    <property type="entry name" value="SAM-dependent_MTases_sf"/>
</dbReference>
<accession>A0A2I0WX76</accession>
<reference evidence="16 17" key="1">
    <citation type="journal article" date="2016" name="Sci. Rep.">
        <title>The Dendrobium catenatum Lindl. genome sequence provides insights into polysaccharide synthase, floral development and adaptive evolution.</title>
        <authorList>
            <person name="Zhang G.Q."/>
            <person name="Xu Q."/>
            <person name="Bian C."/>
            <person name="Tsai W.C."/>
            <person name="Yeh C.M."/>
            <person name="Liu K.W."/>
            <person name="Yoshida K."/>
            <person name="Zhang L.S."/>
            <person name="Chang S.B."/>
            <person name="Chen F."/>
            <person name="Shi Y."/>
            <person name="Su Y.Y."/>
            <person name="Zhang Y.Q."/>
            <person name="Chen L.J."/>
            <person name="Yin Y."/>
            <person name="Lin M."/>
            <person name="Huang H."/>
            <person name="Deng H."/>
            <person name="Wang Z.W."/>
            <person name="Zhu S.L."/>
            <person name="Zhao X."/>
            <person name="Deng C."/>
            <person name="Niu S.C."/>
            <person name="Huang J."/>
            <person name="Wang M."/>
            <person name="Liu G.H."/>
            <person name="Yang H.J."/>
            <person name="Xiao X.J."/>
            <person name="Hsiao Y.Y."/>
            <person name="Wu W.L."/>
            <person name="Chen Y.Y."/>
            <person name="Mitsuda N."/>
            <person name="Ohme-Takagi M."/>
            <person name="Luo Y.B."/>
            <person name="Van de Peer Y."/>
            <person name="Liu Z.J."/>
        </authorList>
    </citation>
    <scope>NUCLEOTIDE SEQUENCE [LARGE SCALE GENOMIC DNA]</scope>
    <source>
        <tissue evidence="16">The whole plant</tissue>
    </source>
</reference>
<dbReference type="InterPro" id="IPR040870">
    <property type="entry name" value="HEN1_dsRBD2"/>
</dbReference>
<dbReference type="GO" id="GO:0005634">
    <property type="term" value="C:nucleus"/>
    <property type="evidence" value="ECO:0007669"/>
    <property type="project" value="TreeGrafter"/>
</dbReference>
<comment type="similarity">
    <text evidence="2">Belongs to the methyltransferase superfamily. HEN1 family.</text>
</comment>
<evidence type="ECO:0000259" key="14">
    <source>
        <dbReference type="Pfam" id="PF17842"/>
    </source>
</evidence>
<protein>
    <recommendedName>
        <fullName evidence="3">Small RNA 2'-O-methyltransferase</fullName>
        <ecNumber evidence="11">2.1.1.386</ecNumber>
    </recommendedName>
</protein>
<organism evidence="16 17">
    <name type="scientific">Dendrobium catenatum</name>
    <dbReference type="NCBI Taxonomy" id="906689"/>
    <lineage>
        <taxon>Eukaryota</taxon>
        <taxon>Viridiplantae</taxon>
        <taxon>Streptophyta</taxon>
        <taxon>Embryophyta</taxon>
        <taxon>Tracheophyta</taxon>
        <taxon>Spermatophyta</taxon>
        <taxon>Magnoliopsida</taxon>
        <taxon>Liliopsida</taxon>
        <taxon>Asparagales</taxon>
        <taxon>Orchidaceae</taxon>
        <taxon>Epidendroideae</taxon>
        <taxon>Malaxideae</taxon>
        <taxon>Dendrobiinae</taxon>
        <taxon>Dendrobium</taxon>
    </lineage>
</organism>
<dbReference type="InterPro" id="IPR040813">
    <property type="entry name" value="Hen1_Lam_C"/>
</dbReference>
<evidence type="ECO:0000256" key="3">
    <source>
        <dbReference type="ARBA" id="ARBA00021330"/>
    </source>
</evidence>
<dbReference type="GO" id="GO:0003723">
    <property type="term" value="F:RNA binding"/>
    <property type="evidence" value="ECO:0007669"/>
    <property type="project" value="UniProtKB-KW"/>
</dbReference>
<dbReference type="Proteomes" id="UP000233837">
    <property type="component" value="Unassembled WGS sequence"/>
</dbReference>
<dbReference type="GO" id="GO:0001510">
    <property type="term" value="P:RNA methylation"/>
    <property type="evidence" value="ECO:0007669"/>
    <property type="project" value="InterPro"/>
</dbReference>
<keyword evidence="17" id="KW-1185">Reference proteome</keyword>
<evidence type="ECO:0000313" key="16">
    <source>
        <dbReference type="EMBL" id="PKU80262.1"/>
    </source>
</evidence>
<evidence type="ECO:0000256" key="8">
    <source>
        <dbReference type="ARBA" id="ARBA00022842"/>
    </source>
</evidence>
<dbReference type="FunFam" id="3.40.50.150:FF:000215">
    <property type="entry name" value="Hua enhancer1"/>
    <property type="match status" value="1"/>
</dbReference>
<evidence type="ECO:0000259" key="15">
    <source>
        <dbReference type="Pfam" id="PF18441"/>
    </source>
</evidence>
<feature type="domain" description="HEN1 double-stranded RNA binding" evidence="14">
    <location>
        <begin position="365"/>
        <end position="511"/>
    </location>
</feature>
<feature type="domain" description="Small RNA 2'-O-methyltransferase Hen1 La-motif C-terminal" evidence="15">
    <location>
        <begin position="227"/>
        <end position="363"/>
    </location>
</feature>
<keyword evidence="6" id="KW-0949">S-adenosyl-L-methionine</keyword>
<keyword evidence="10" id="KW-0943">RNA-mediated gene silencing</keyword>
<keyword evidence="5 16" id="KW-0808">Transferase</keyword>
<dbReference type="SUPFAM" id="SSF54534">
    <property type="entry name" value="FKBP-like"/>
    <property type="match status" value="1"/>
</dbReference>
<evidence type="ECO:0000256" key="12">
    <source>
        <dbReference type="ARBA" id="ARBA00048418"/>
    </source>
</evidence>
<keyword evidence="8" id="KW-0460">Magnesium</keyword>
<proteinExistence type="inferred from homology"/>
<comment type="cofactor">
    <cofactor evidence="1">
        <name>Mg(2+)</name>
        <dbReference type="ChEBI" id="CHEBI:18420"/>
    </cofactor>
</comment>
<evidence type="ECO:0000256" key="1">
    <source>
        <dbReference type="ARBA" id="ARBA00001946"/>
    </source>
</evidence>
<dbReference type="Gene3D" id="3.40.50.150">
    <property type="entry name" value="Vaccinia Virus protein VP39"/>
    <property type="match status" value="1"/>
</dbReference>
<evidence type="ECO:0000313" key="17">
    <source>
        <dbReference type="Proteomes" id="UP000233837"/>
    </source>
</evidence>
<dbReference type="GO" id="GO:0046872">
    <property type="term" value="F:metal ion binding"/>
    <property type="evidence" value="ECO:0007669"/>
    <property type="project" value="UniProtKB-KW"/>
</dbReference>
<dbReference type="OrthoDB" id="2154311at2759"/>
<evidence type="ECO:0000256" key="6">
    <source>
        <dbReference type="ARBA" id="ARBA00022691"/>
    </source>
</evidence>
<evidence type="ECO:0000256" key="7">
    <source>
        <dbReference type="ARBA" id="ARBA00022723"/>
    </source>
</evidence>
<dbReference type="EC" id="2.1.1.386" evidence="11"/>
<dbReference type="Gene3D" id="3.30.160.20">
    <property type="match status" value="1"/>
</dbReference>
<dbReference type="GO" id="GO:0008757">
    <property type="term" value="F:S-adenosylmethionine-dependent methyltransferase activity"/>
    <property type="evidence" value="ECO:0007669"/>
    <property type="project" value="InterPro"/>
</dbReference>
<dbReference type="Gene3D" id="3.10.50.40">
    <property type="match status" value="1"/>
</dbReference>
<name>A0A2I0WX76_9ASPA</name>
<dbReference type="Pfam" id="PF18441">
    <property type="entry name" value="Hen1_Lam_C"/>
    <property type="match status" value="1"/>
</dbReference>
<dbReference type="InterPro" id="IPR026610">
    <property type="entry name" value="Hen1"/>
</dbReference>
<comment type="catalytic activity">
    <reaction evidence="12">
        <text>small RNA 3'-end nucleotide + S-adenosyl-L-methionine = small RNA 3'-end 2'-O-methylnucleotide + S-adenosyl-L-homocysteine + H(+)</text>
        <dbReference type="Rhea" id="RHEA:37887"/>
        <dbReference type="Rhea" id="RHEA-COMP:10415"/>
        <dbReference type="Rhea" id="RHEA-COMP:10416"/>
        <dbReference type="ChEBI" id="CHEBI:15378"/>
        <dbReference type="ChEBI" id="CHEBI:57856"/>
        <dbReference type="ChEBI" id="CHEBI:59789"/>
        <dbReference type="ChEBI" id="CHEBI:74896"/>
        <dbReference type="ChEBI" id="CHEBI:74898"/>
        <dbReference type="EC" id="2.1.1.386"/>
    </reaction>
</comment>
<dbReference type="GO" id="GO:0003755">
    <property type="term" value="F:peptidyl-prolyl cis-trans isomerase activity"/>
    <property type="evidence" value="ECO:0007669"/>
    <property type="project" value="InterPro"/>
</dbReference>
<dbReference type="PANTHER" id="PTHR21404:SF3">
    <property type="entry name" value="SMALL RNA 2'-O-METHYLTRANSFERASE"/>
    <property type="match status" value="1"/>
</dbReference>
<keyword evidence="4 16" id="KW-0489">Methyltransferase</keyword>
<evidence type="ECO:0000256" key="11">
    <source>
        <dbReference type="ARBA" id="ARBA00035025"/>
    </source>
</evidence>
<dbReference type="PANTHER" id="PTHR21404">
    <property type="entry name" value="HEN1"/>
    <property type="match status" value="1"/>
</dbReference>
<dbReference type="GO" id="GO:0030422">
    <property type="term" value="P:siRNA processing"/>
    <property type="evidence" value="ECO:0007669"/>
    <property type="project" value="TreeGrafter"/>
</dbReference>
<keyword evidence="7" id="KW-0479">Metal-binding</keyword>
<feature type="domain" description="Methyltransferase type 11" evidence="13">
    <location>
        <begin position="724"/>
        <end position="816"/>
    </location>
</feature>
<dbReference type="STRING" id="906689.A0A2I0WX76"/>
<gene>
    <name evidence="16" type="primary">HEN1</name>
    <name evidence="16" type="ORF">MA16_Dca005793</name>
</gene>
<dbReference type="Pfam" id="PF17842">
    <property type="entry name" value="dsRBD2"/>
    <property type="match status" value="1"/>
</dbReference>
<evidence type="ECO:0000256" key="4">
    <source>
        <dbReference type="ARBA" id="ARBA00022603"/>
    </source>
</evidence>
<evidence type="ECO:0000259" key="13">
    <source>
        <dbReference type="Pfam" id="PF08241"/>
    </source>
</evidence>
<reference evidence="16 17" key="2">
    <citation type="journal article" date="2017" name="Nature">
        <title>The Apostasia genome and the evolution of orchids.</title>
        <authorList>
            <person name="Zhang G.Q."/>
            <person name="Liu K.W."/>
            <person name="Li Z."/>
            <person name="Lohaus R."/>
            <person name="Hsiao Y.Y."/>
            <person name="Niu S.C."/>
            <person name="Wang J.Y."/>
            <person name="Lin Y.C."/>
            <person name="Xu Q."/>
            <person name="Chen L.J."/>
            <person name="Yoshida K."/>
            <person name="Fujiwara S."/>
            <person name="Wang Z.W."/>
            <person name="Zhang Y.Q."/>
            <person name="Mitsuda N."/>
            <person name="Wang M."/>
            <person name="Liu G.H."/>
            <person name="Pecoraro L."/>
            <person name="Huang H.X."/>
            <person name="Xiao X.J."/>
            <person name="Lin M."/>
            <person name="Wu X.Y."/>
            <person name="Wu W.L."/>
            <person name="Chen Y.Y."/>
            <person name="Chang S.B."/>
            <person name="Sakamoto S."/>
            <person name="Ohme-Takagi M."/>
            <person name="Yagi M."/>
            <person name="Zeng S.J."/>
            <person name="Shen C.Y."/>
            <person name="Yeh C.M."/>
            <person name="Luo Y.B."/>
            <person name="Tsai W.C."/>
            <person name="Van de Peer Y."/>
            <person name="Liu Z.J."/>
        </authorList>
    </citation>
    <scope>NUCLEOTIDE SEQUENCE [LARGE SCALE GENOMIC DNA]</scope>
    <source>
        <tissue evidence="16">The whole plant</tissue>
    </source>
</reference>